<name>A0A367RXX0_9NOSO</name>
<organism evidence="1 2">
    <name type="scientific">Nostoc minutum NIES-26</name>
    <dbReference type="NCBI Taxonomy" id="1844469"/>
    <lineage>
        <taxon>Bacteria</taxon>
        <taxon>Bacillati</taxon>
        <taxon>Cyanobacteriota</taxon>
        <taxon>Cyanophyceae</taxon>
        <taxon>Nostocales</taxon>
        <taxon>Nostocaceae</taxon>
        <taxon>Nostoc</taxon>
    </lineage>
</organism>
<sequence>MLAKLLDGIETLAPGSKQHFCQMMSDSEKQSPVSLKQSLIEIIEVADEDELLDAMGAIANRFRYLRNFSEVSAAQSLINVNECA</sequence>
<evidence type="ECO:0000313" key="2">
    <source>
        <dbReference type="Proteomes" id="UP000252107"/>
    </source>
</evidence>
<accession>A0A367RXX0</accession>
<proteinExistence type="predicted"/>
<keyword evidence="2" id="KW-1185">Reference proteome</keyword>
<reference evidence="1" key="1">
    <citation type="submission" date="2016-04" db="EMBL/GenBank/DDBJ databases">
        <authorList>
            <person name="Tabuchi Yagui T.R."/>
        </authorList>
    </citation>
    <scope>NUCLEOTIDE SEQUENCE [LARGE SCALE GENOMIC DNA]</scope>
    <source>
        <strain evidence="1">NIES-26</strain>
    </source>
</reference>
<evidence type="ECO:0000313" key="1">
    <source>
        <dbReference type="EMBL" id="RCJ40573.1"/>
    </source>
</evidence>
<comment type="caution">
    <text evidence="1">The sequence shown here is derived from an EMBL/GenBank/DDBJ whole genome shotgun (WGS) entry which is preliminary data.</text>
</comment>
<dbReference type="EMBL" id="LXQD01000053">
    <property type="protein sequence ID" value="RCJ40573.1"/>
    <property type="molecule type" value="Genomic_DNA"/>
</dbReference>
<dbReference type="Proteomes" id="UP000252107">
    <property type="component" value="Unassembled WGS sequence"/>
</dbReference>
<protein>
    <submittedName>
        <fullName evidence="1">Uncharacterized protein</fullName>
    </submittedName>
</protein>
<gene>
    <name evidence="1" type="ORF">A6770_37950</name>
</gene>
<dbReference type="AlphaFoldDB" id="A0A367RXX0"/>